<evidence type="ECO:0000256" key="6">
    <source>
        <dbReference type="ARBA" id="ARBA00022840"/>
    </source>
</evidence>
<dbReference type="Proteomes" id="UP000051315">
    <property type="component" value="Unassembled WGS sequence"/>
</dbReference>
<evidence type="ECO:0000256" key="4">
    <source>
        <dbReference type="ARBA" id="ARBA00022741"/>
    </source>
</evidence>
<dbReference type="PIRSF" id="PIRSF000535">
    <property type="entry name" value="1PFK/6PFK/LacC"/>
    <property type="match status" value="1"/>
</dbReference>
<evidence type="ECO:0000256" key="7">
    <source>
        <dbReference type="ARBA" id="ARBA00047745"/>
    </source>
</evidence>
<dbReference type="InterPro" id="IPR002173">
    <property type="entry name" value="Carboh/pur_kinase_PfkB_CS"/>
</dbReference>
<evidence type="ECO:0000256" key="3">
    <source>
        <dbReference type="ARBA" id="ARBA00022736"/>
    </source>
</evidence>
<dbReference type="EMBL" id="AZFX01000001">
    <property type="protein sequence ID" value="KRM13930.1"/>
    <property type="molecule type" value="Genomic_DNA"/>
</dbReference>
<dbReference type="SUPFAM" id="SSF53613">
    <property type="entry name" value="Ribokinase-like"/>
    <property type="match status" value="1"/>
</dbReference>
<comment type="catalytic activity">
    <reaction evidence="7 9">
        <text>beta-D-fructose 1-phosphate + ATP = beta-D-fructose 1,6-bisphosphate + ADP + H(+)</text>
        <dbReference type="Rhea" id="RHEA:14213"/>
        <dbReference type="ChEBI" id="CHEBI:15378"/>
        <dbReference type="ChEBI" id="CHEBI:30616"/>
        <dbReference type="ChEBI" id="CHEBI:32966"/>
        <dbReference type="ChEBI" id="CHEBI:138881"/>
        <dbReference type="ChEBI" id="CHEBI:456216"/>
        <dbReference type="EC" id="2.7.1.56"/>
    </reaction>
</comment>
<proteinExistence type="inferred from homology"/>
<dbReference type="NCBIfam" id="TIGR03168">
    <property type="entry name" value="1-PFK"/>
    <property type="match status" value="1"/>
</dbReference>
<dbReference type="GO" id="GO:2001059">
    <property type="term" value="P:D-tagatose 6-phosphate catabolic process"/>
    <property type="evidence" value="ECO:0007669"/>
    <property type="project" value="UniProtKB-UniPathway"/>
</dbReference>
<dbReference type="AlphaFoldDB" id="A0A0R1W857"/>
<protein>
    <recommendedName>
        <fullName evidence="8">Tagatose-6-phosphate kinase</fullName>
        <ecNumber evidence="8">2.7.1.144</ecNumber>
    </recommendedName>
</protein>
<dbReference type="GO" id="GO:0016052">
    <property type="term" value="P:carbohydrate catabolic process"/>
    <property type="evidence" value="ECO:0007669"/>
    <property type="project" value="UniProtKB-ARBA"/>
</dbReference>
<dbReference type="GO" id="GO:0009024">
    <property type="term" value="F:tagatose-6-phosphate kinase activity"/>
    <property type="evidence" value="ECO:0007669"/>
    <property type="project" value="UniProtKB-EC"/>
</dbReference>
<keyword evidence="5 9" id="KW-0418">Kinase</keyword>
<dbReference type="Pfam" id="PF00294">
    <property type="entry name" value="PfkB"/>
    <property type="match status" value="1"/>
</dbReference>
<dbReference type="GO" id="GO:0005524">
    <property type="term" value="F:ATP binding"/>
    <property type="evidence" value="ECO:0007669"/>
    <property type="project" value="UniProtKB-UniRule"/>
</dbReference>
<comment type="catalytic activity">
    <reaction evidence="8">
        <text>D-tagatofuranose 6-phosphate + ATP = D-tagatofuranose 1,6-bisphosphate + ADP + H(+)</text>
        <dbReference type="Rhea" id="RHEA:12420"/>
        <dbReference type="ChEBI" id="CHEBI:15378"/>
        <dbReference type="ChEBI" id="CHEBI:30616"/>
        <dbReference type="ChEBI" id="CHEBI:58694"/>
        <dbReference type="ChEBI" id="CHEBI:58695"/>
        <dbReference type="ChEBI" id="CHEBI:456216"/>
        <dbReference type="EC" id="2.7.1.144"/>
    </reaction>
</comment>
<dbReference type="GO" id="GO:0008662">
    <property type="term" value="F:1-phosphofructokinase activity"/>
    <property type="evidence" value="ECO:0007669"/>
    <property type="project" value="UniProtKB-UniRule"/>
</dbReference>
<keyword evidence="3 8" id="KW-0423">Lactose metabolism</keyword>
<dbReference type="PANTHER" id="PTHR46566">
    <property type="entry name" value="1-PHOSPHOFRUCTOKINASE-RELATED"/>
    <property type="match status" value="1"/>
</dbReference>
<dbReference type="InterPro" id="IPR011611">
    <property type="entry name" value="PfkB_dom"/>
</dbReference>
<dbReference type="CDD" id="cd01164">
    <property type="entry name" value="FruK_PfkB_like"/>
    <property type="match status" value="1"/>
</dbReference>
<comment type="caution">
    <text evidence="11">The sequence shown here is derived from an EMBL/GenBank/DDBJ whole genome shotgun (WGS) entry which is preliminary data.</text>
</comment>
<dbReference type="RefSeq" id="WP_057822703.1">
    <property type="nucleotide sequence ID" value="NZ_AZFX01000001.1"/>
</dbReference>
<organism evidence="11 12">
    <name type="scientific">Lapidilactobacillus concavus DSM 17758</name>
    <dbReference type="NCBI Taxonomy" id="1423735"/>
    <lineage>
        <taxon>Bacteria</taxon>
        <taxon>Bacillati</taxon>
        <taxon>Bacillota</taxon>
        <taxon>Bacilli</taxon>
        <taxon>Lactobacillales</taxon>
        <taxon>Lactobacillaceae</taxon>
        <taxon>Lapidilactobacillus</taxon>
    </lineage>
</organism>
<dbReference type="GO" id="GO:0005988">
    <property type="term" value="P:lactose metabolic process"/>
    <property type="evidence" value="ECO:0007669"/>
    <property type="project" value="UniProtKB-KW"/>
</dbReference>
<dbReference type="PROSITE" id="PS00584">
    <property type="entry name" value="PFKB_KINASES_2"/>
    <property type="match status" value="1"/>
</dbReference>
<comment type="similarity">
    <text evidence="8">Belongs to the carbohydrate kinase PfkB family. LacC subfamily.</text>
</comment>
<evidence type="ECO:0000313" key="11">
    <source>
        <dbReference type="EMBL" id="KRM13930.1"/>
    </source>
</evidence>
<keyword evidence="12" id="KW-1185">Reference proteome</keyword>
<gene>
    <name evidence="11" type="ORF">FC15_GL000034</name>
</gene>
<evidence type="ECO:0000256" key="8">
    <source>
        <dbReference type="PIRNR" id="PIRNR000535"/>
    </source>
</evidence>
<name>A0A0R1W857_9LACO</name>
<comment type="function">
    <text evidence="9">Catalyzes the ATP-dependent phosphorylation of fructose-l-phosphate to fructose-l,6-bisphosphate.</text>
</comment>
<comment type="similarity">
    <text evidence="1">Belongs to the carbohydrate kinase pfkB family.</text>
</comment>
<keyword evidence="4 8" id="KW-0547">Nucleotide-binding</keyword>
<dbReference type="InterPro" id="IPR022463">
    <property type="entry name" value="1-PFruKinase"/>
</dbReference>
<dbReference type="GO" id="GO:0044281">
    <property type="term" value="P:small molecule metabolic process"/>
    <property type="evidence" value="ECO:0007669"/>
    <property type="project" value="UniProtKB-ARBA"/>
</dbReference>
<dbReference type="Gene3D" id="3.40.1190.20">
    <property type="match status" value="1"/>
</dbReference>
<evidence type="ECO:0000313" key="12">
    <source>
        <dbReference type="Proteomes" id="UP000051315"/>
    </source>
</evidence>
<dbReference type="InterPro" id="IPR029056">
    <property type="entry name" value="Ribokinase-like"/>
</dbReference>
<evidence type="ECO:0000259" key="10">
    <source>
        <dbReference type="Pfam" id="PF00294"/>
    </source>
</evidence>
<dbReference type="PATRIC" id="fig|1423735.3.peg.34"/>
<dbReference type="STRING" id="1423735.FC15_GL000034"/>
<dbReference type="NCBIfam" id="TIGR03828">
    <property type="entry name" value="pfkB"/>
    <property type="match status" value="1"/>
</dbReference>
<comment type="pathway">
    <text evidence="8">Carbohydrate metabolism; D-tagatose 6-phosphate degradation; D-glyceraldehyde 3-phosphate and glycerone phosphate from D-tagatose 6-phosphate: step 1/2.</text>
</comment>
<evidence type="ECO:0000256" key="9">
    <source>
        <dbReference type="RuleBase" id="RU369061"/>
    </source>
</evidence>
<reference evidence="11 12" key="1">
    <citation type="journal article" date="2015" name="Genome Announc.">
        <title>Expanding the biotechnology potential of lactobacilli through comparative genomics of 213 strains and associated genera.</title>
        <authorList>
            <person name="Sun Z."/>
            <person name="Harris H.M."/>
            <person name="McCann A."/>
            <person name="Guo C."/>
            <person name="Argimon S."/>
            <person name="Zhang W."/>
            <person name="Yang X."/>
            <person name="Jeffery I.B."/>
            <person name="Cooney J.C."/>
            <person name="Kagawa T.F."/>
            <person name="Liu W."/>
            <person name="Song Y."/>
            <person name="Salvetti E."/>
            <person name="Wrobel A."/>
            <person name="Rasinkangas P."/>
            <person name="Parkhill J."/>
            <person name="Rea M.C."/>
            <person name="O'Sullivan O."/>
            <person name="Ritari J."/>
            <person name="Douillard F.P."/>
            <person name="Paul Ross R."/>
            <person name="Yang R."/>
            <person name="Briner A.E."/>
            <person name="Felis G.E."/>
            <person name="de Vos W.M."/>
            <person name="Barrangou R."/>
            <person name="Klaenhammer T.R."/>
            <person name="Caufield P.W."/>
            <person name="Cui Y."/>
            <person name="Zhang H."/>
            <person name="O'Toole P.W."/>
        </authorList>
    </citation>
    <scope>NUCLEOTIDE SEQUENCE [LARGE SCALE GENOMIC DNA]</scope>
    <source>
        <strain evidence="11 12">DSM 17758</strain>
    </source>
</reference>
<sequence length="304" mass="33139">MIYTVTVNPAIDYIIQTPKLNLGEVNRPQYTNFIAGGKGINVSKILNQLDRPNIAWGFLGGFTGEFLKTTLSDEQIHSDFTAINANTRVNVKLKSETETELNAAGPRVTAEELADFKQKFDQVQAGDIVIFSGSLLPQLTNDFYLELIDLVVAKQAQFAIDTTGQALLDTLDKQPLVIKPNHHELADLFQTTLHDDDELLTSAEKLHELGAHHVLISMAGAGAYLLAEGHVYHSAAPKGTVVNSVGAGDSMLAGYIGEFTKHHDPELAFKYGLACGSATAFTENIATLNQINQLLPQIIIDRVR</sequence>
<dbReference type="FunFam" id="3.40.1190.20:FF:000001">
    <property type="entry name" value="Phosphofructokinase"/>
    <property type="match status" value="1"/>
</dbReference>
<dbReference type="GO" id="GO:0005829">
    <property type="term" value="C:cytosol"/>
    <property type="evidence" value="ECO:0007669"/>
    <property type="project" value="TreeGrafter"/>
</dbReference>
<feature type="domain" description="Carbohydrate kinase PfkB" evidence="10">
    <location>
        <begin position="11"/>
        <end position="284"/>
    </location>
</feature>
<dbReference type="PANTHER" id="PTHR46566:SF1">
    <property type="entry name" value="1-PHOSPHOFRUCTOKINASE"/>
    <property type="match status" value="1"/>
</dbReference>
<accession>A0A0R1W857</accession>
<dbReference type="OrthoDB" id="9801219at2"/>
<keyword evidence="6 8" id="KW-0067">ATP-binding</keyword>
<evidence type="ECO:0000256" key="5">
    <source>
        <dbReference type="ARBA" id="ARBA00022777"/>
    </source>
</evidence>
<dbReference type="InterPro" id="IPR017583">
    <property type="entry name" value="Tagatose/fructose_Pkinase"/>
</dbReference>
<dbReference type="EC" id="2.7.1.144" evidence="8"/>
<keyword evidence="2 8" id="KW-0808">Transferase</keyword>
<evidence type="ECO:0000256" key="1">
    <source>
        <dbReference type="ARBA" id="ARBA00005380"/>
    </source>
</evidence>
<evidence type="ECO:0000256" key="2">
    <source>
        <dbReference type="ARBA" id="ARBA00022679"/>
    </source>
</evidence>
<dbReference type="UniPathway" id="UPA00704">
    <property type="reaction ID" value="UER00715"/>
</dbReference>